<accession>A0A4Q0I8B3</accession>
<keyword evidence="2" id="KW-0813">Transport</keyword>
<organism evidence="6 7">
    <name type="scientific">Acetivibrio mesophilus</name>
    <dbReference type="NCBI Taxonomy" id="2487273"/>
    <lineage>
        <taxon>Bacteria</taxon>
        <taxon>Bacillati</taxon>
        <taxon>Bacillota</taxon>
        <taxon>Clostridia</taxon>
        <taxon>Eubacteriales</taxon>
        <taxon>Oscillospiraceae</taxon>
        <taxon>Acetivibrio</taxon>
    </lineage>
</organism>
<feature type="domain" description="ABC transporter" evidence="5">
    <location>
        <begin position="5"/>
        <end position="231"/>
    </location>
</feature>
<gene>
    <name evidence="6" type="ORF">EFD62_01875</name>
</gene>
<evidence type="ECO:0000256" key="2">
    <source>
        <dbReference type="ARBA" id="ARBA00022448"/>
    </source>
</evidence>
<name>A0A4Q0I8B3_9FIRM</name>
<proteinExistence type="inferred from homology"/>
<dbReference type="PROSITE" id="PS00211">
    <property type="entry name" value="ABC_TRANSPORTER_1"/>
    <property type="match status" value="1"/>
</dbReference>
<keyword evidence="3" id="KW-0547">Nucleotide-binding</keyword>
<dbReference type="PANTHER" id="PTHR42711">
    <property type="entry name" value="ABC TRANSPORTER ATP-BINDING PROTEIN"/>
    <property type="match status" value="1"/>
</dbReference>
<dbReference type="SUPFAM" id="SSF52540">
    <property type="entry name" value="P-loop containing nucleoside triphosphate hydrolases"/>
    <property type="match status" value="1"/>
</dbReference>
<protein>
    <submittedName>
        <fullName evidence="6">ABC transporter ATP-binding protein</fullName>
    </submittedName>
</protein>
<dbReference type="Pfam" id="PF00005">
    <property type="entry name" value="ABC_tran"/>
    <property type="match status" value="1"/>
</dbReference>
<dbReference type="InterPro" id="IPR017871">
    <property type="entry name" value="ABC_transporter-like_CS"/>
</dbReference>
<dbReference type="InterPro" id="IPR027417">
    <property type="entry name" value="P-loop_NTPase"/>
</dbReference>
<dbReference type="GO" id="GO:0016887">
    <property type="term" value="F:ATP hydrolysis activity"/>
    <property type="evidence" value="ECO:0007669"/>
    <property type="project" value="InterPro"/>
</dbReference>
<evidence type="ECO:0000313" key="7">
    <source>
        <dbReference type="Proteomes" id="UP000289166"/>
    </source>
</evidence>
<dbReference type="Proteomes" id="UP000289166">
    <property type="component" value="Unassembled WGS sequence"/>
</dbReference>
<evidence type="ECO:0000256" key="3">
    <source>
        <dbReference type="ARBA" id="ARBA00022741"/>
    </source>
</evidence>
<evidence type="ECO:0000256" key="4">
    <source>
        <dbReference type="ARBA" id="ARBA00022840"/>
    </source>
</evidence>
<evidence type="ECO:0000313" key="6">
    <source>
        <dbReference type="EMBL" id="RXE60691.1"/>
    </source>
</evidence>
<dbReference type="InterPro" id="IPR003439">
    <property type="entry name" value="ABC_transporter-like_ATP-bd"/>
</dbReference>
<sequence length="242" mass="27387">MENAFVVKGLRKTYGDLVALDNLNLEVRKGEVFGLLGHNGAGKSTAIECILGTKIPDSGTVEVLKMDPIKDRKELFQKVGVQFQQTHYQDKIRVHEICEMTHSLYKNPADWKELLEIFNLDKENMKKQVSDLSGGERQKLSVVLALIPNPELVFLDELTTGLDPKARREVWNYLKNLKSQGLTIFLTSHYMDEVQTLCDRICILRKGKVVAMDTVSSVIETSNHSNLEDAYLWYTGEEDLGA</sequence>
<dbReference type="RefSeq" id="WP_069194563.1">
    <property type="nucleotide sequence ID" value="NZ_RLII01000001.1"/>
</dbReference>
<evidence type="ECO:0000259" key="5">
    <source>
        <dbReference type="PROSITE" id="PS50893"/>
    </source>
</evidence>
<dbReference type="Gene3D" id="3.40.50.300">
    <property type="entry name" value="P-loop containing nucleotide triphosphate hydrolases"/>
    <property type="match status" value="1"/>
</dbReference>
<dbReference type="AlphaFoldDB" id="A0A4Q0I8B3"/>
<reference evidence="7" key="1">
    <citation type="submission" date="2018-11" db="EMBL/GenBank/DDBJ databases">
        <title>Genome sequencing of a novel mesophilic and cellulolytic organism within the genus Hungateiclostridium.</title>
        <authorList>
            <person name="Rettenmaier R."/>
            <person name="Liebl W."/>
            <person name="Zverlov V."/>
        </authorList>
    </citation>
    <scope>NUCLEOTIDE SEQUENCE [LARGE SCALE GENOMIC DNA]</scope>
    <source>
        <strain evidence="7">N2K1</strain>
    </source>
</reference>
<dbReference type="OrthoDB" id="9804819at2"/>
<dbReference type="InterPro" id="IPR050763">
    <property type="entry name" value="ABC_transporter_ATP-binding"/>
</dbReference>
<comment type="similarity">
    <text evidence="1">Belongs to the ABC transporter superfamily.</text>
</comment>
<dbReference type="PANTHER" id="PTHR42711:SF5">
    <property type="entry name" value="ABC TRANSPORTER ATP-BINDING PROTEIN NATA"/>
    <property type="match status" value="1"/>
</dbReference>
<dbReference type="SMART" id="SM00382">
    <property type="entry name" value="AAA"/>
    <property type="match status" value="1"/>
</dbReference>
<keyword evidence="7" id="KW-1185">Reference proteome</keyword>
<evidence type="ECO:0000256" key="1">
    <source>
        <dbReference type="ARBA" id="ARBA00005417"/>
    </source>
</evidence>
<comment type="caution">
    <text evidence="6">The sequence shown here is derived from an EMBL/GenBank/DDBJ whole genome shotgun (WGS) entry which is preliminary data.</text>
</comment>
<dbReference type="PROSITE" id="PS50893">
    <property type="entry name" value="ABC_TRANSPORTER_2"/>
    <property type="match status" value="1"/>
</dbReference>
<dbReference type="InterPro" id="IPR003593">
    <property type="entry name" value="AAA+_ATPase"/>
</dbReference>
<dbReference type="EMBL" id="RLII01000001">
    <property type="protein sequence ID" value="RXE60691.1"/>
    <property type="molecule type" value="Genomic_DNA"/>
</dbReference>
<keyword evidence="4 6" id="KW-0067">ATP-binding</keyword>
<dbReference type="GO" id="GO:0005524">
    <property type="term" value="F:ATP binding"/>
    <property type="evidence" value="ECO:0007669"/>
    <property type="project" value="UniProtKB-KW"/>
</dbReference>
<dbReference type="CDD" id="cd03230">
    <property type="entry name" value="ABC_DR_subfamily_A"/>
    <property type="match status" value="1"/>
</dbReference>